<dbReference type="SUPFAM" id="SSF54786">
    <property type="entry name" value="YcfA/nrd intein domain"/>
    <property type="match status" value="1"/>
</dbReference>
<name>A0A2M6UDX2_9BRAD</name>
<dbReference type="InterPro" id="IPR038570">
    <property type="entry name" value="HicA_sf"/>
</dbReference>
<accession>A0A2M6UDX2</accession>
<proteinExistence type="inferred from homology"/>
<keyword evidence="7" id="KW-0346">Stress response</keyword>
<gene>
    <name evidence="8" type="ORF">TSA1_19810</name>
</gene>
<reference evidence="8 9" key="1">
    <citation type="submission" date="2015-06" db="EMBL/GenBank/DDBJ databases">
        <title>Comparative genome analysis of nirS-carrying Bradyrhizobium sp. strains.</title>
        <authorList>
            <person name="Ishii S."/>
            <person name="Jang J."/>
            <person name="Nishizawa T."/>
            <person name="Senoo K."/>
        </authorList>
    </citation>
    <scope>NUCLEOTIDE SEQUENCE [LARGE SCALE GENOMIC DNA]</scope>
    <source>
        <strain evidence="8 9">TSA1</strain>
    </source>
</reference>
<dbReference type="Pfam" id="PF07927">
    <property type="entry name" value="HicA_toxin"/>
    <property type="match status" value="1"/>
</dbReference>
<keyword evidence="9" id="KW-1185">Reference proteome</keyword>
<evidence type="ECO:0000256" key="3">
    <source>
        <dbReference type="ARBA" id="ARBA00022722"/>
    </source>
</evidence>
<dbReference type="AlphaFoldDB" id="A0A2M6UDX2"/>
<protein>
    <recommendedName>
        <fullName evidence="10">Periplasmic or secreted lipoprotein</fullName>
    </recommendedName>
</protein>
<keyword evidence="6" id="KW-0694">RNA-binding</keyword>
<dbReference type="GO" id="GO:0003729">
    <property type="term" value="F:mRNA binding"/>
    <property type="evidence" value="ECO:0007669"/>
    <property type="project" value="InterPro"/>
</dbReference>
<keyword evidence="5" id="KW-0378">Hydrolase</keyword>
<dbReference type="GO" id="GO:0004519">
    <property type="term" value="F:endonuclease activity"/>
    <property type="evidence" value="ECO:0007669"/>
    <property type="project" value="UniProtKB-KW"/>
</dbReference>
<dbReference type="GO" id="GO:0016787">
    <property type="term" value="F:hydrolase activity"/>
    <property type="evidence" value="ECO:0007669"/>
    <property type="project" value="UniProtKB-KW"/>
</dbReference>
<evidence type="ECO:0000256" key="1">
    <source>
        <dbReference type="ARBA" id="ARBA00006620"/>
    </source>
</evidence>
<evidence type="ECO:0000313" key="9">
    <source>
        <dbReference type="Proteomes" id="UP000228930"/>
    </source>
</evidence>
<comment type="similarity">
    <text evidence="1">Belongs to the HicA mRNA interferase family.</text>
</comment>
<evidence type="ECO:0008006" key="10">
    <source>
        <dbReference type="Google" id="ProtNLM"/>
    </source>
</evidence>
<organism evidence="8 9">
    <name type="scientific">Bradyrhizobium nitroreducens</name>
    <dbReference type="NCBI Taxonomy" id="709803"/>
    <lineage>
        <taxon>Bacteria</taxon>
        <taxon>Pseudomonadati</taxon>
        <taxon>Pseudomonadota</taxon>
        <taxon>Alphaproteobacteria</taxon>
        <taxon>Hyphomicrobiales</taxon>
        <taxon>Nitrobacteraceae</taxon>
        <taxon>Bradyrhizobium</taxon>
    </lineage>
</organism>
<evidence type="ECO:0000313" key="8">
    <source>
        <dbReference type="EMBL" id="PIT02748.1"/>
    </source>
</evidence>
<dbReference type="InterPro" id="IPR012933">
    <property type="entry name" value="HicA_mRNA_interferase"/>
</dbReference>
<dbReference type="Proteomes" id="UP000228930">
    <property type="component" value="Unassembled WGS sequence"/>
</dbReference>
<comment type="caution">
    <text evidence="8">The sequence shown here is derived from an EMBL/GenBank/DDBJ whole genome shotgun (WGS) entry which is preliminary data.</text>
</comment>
<dbReference type="EMBL" id="LFJC01000003">
    <property type="protein sequence ID" value="PIT02748.1"/>
    <property type="molecule type" value="Genomic_DNA"/>
</dbReference>
<evidence type="ECO:0000256" key="5">
    <source>
        <dbReference type="ARBA" id="ARBA00022801"/>
    </source>
</evidence>
<dbReference type="RefSeq" id="WP_100177915.1">
    <property type="nucleotide sequence ID" value="NZ_LFJC01000003.1"/>
</dbReference>
<evidence type="ECO:0000256" key="6">
    <source>
        <dbReference type="ARBA" id="ARBA00022884"/>
    </source>
</evidence>
<keyword evidence="4" id="KW-0255">Endonuclease</keyword>
<keyword evidence="2" id="KW-1277">Toxin-antitoxin system</keyword>
<sequence length="75" mass="8733">MFARLPGVRATELVKALEKAGFEVIRQKGSHITLHSFRTERTTLVPMHPGDFPRWLLKKIIKDAGLTEEQFRHFF</sequence>
<evidence type="ECO:0000256" key="2">
    <source>
        <dbReference type="ARBA" id="ARBA00022649"/>
    </source>
</evidence>
<evidence type="ECO:0000256" key="7">
    <source>
        <dbReference type="ARBA" id="ARBA00023016"/>
    </source>
</evidence>
<keyword evidence="3" id="KW-0540">Nuclease</keyword>
<evidence type="ECO:0000256" key="4">
    <source>
        <dbReference type="ARBA" id="ARBA00022759"/>
    </source>
</evidence>
<dbReference type="Gene3D" id="3.30.920.30">
    <property type="entry name" value="Hypothetical protein"/>
    <property type="match status" value="1"/>
</dbReference>